<dbReference type="PANTHER" id="PTHR21180:SF32">
    <property type="entry name" value="ENDONUCLEASE_EXONUCLEASE_PHOSPHATASE FAMILY DOMAIN-CONTAINING PROTEIN 1"/>
    <property type="match status" value="1"/>
</dbReference>
<dbReference type="NCBIfam" id="TIGR00426">
    <property type="entry name" value="competence protein ComEA helix-hairpin-helix repeat region"/>
    <property type="match status" value="1"/>
</dbReference>
<keyword evidence="1" id="KW-0472">Membrane</keyword>
<dbReference type="InterPro" id="IPR010994">
    <property type="entry name" value="RuvA_2-like"/>
</dbReference>
<accession>A0ABV8AYD1</accession>
<dbReference type="SMART" id="SM00278">
    <property type="entry name" value="HhH1"/>
    <property type="match status" value="2"/>
</dbReference>
<dbReference type="Pfam" id="PF10531">
    <property type="entry name" value="SLBB"/>
    <property type="match status" value="1"/>
</dbReference>
<feature type="domain" description="Helix-hairpin-helix DNA-binding motif class 1" evidence="2">
    <location>
        <begin position="155"/>
        <end position="174"/>
    </location>
</feature>
<dbReference type="SUPFAM" id="SSF47781">
    <property type="entry name" value="RuvA domain 2-like"/>
    <property type="match status" value="1"/>
</dbReference>
<sequence>MTLSKKQIGMMASGLAVIVLTLFWFFKQEDSSENMSSINELEEMVETKEEGRFPAEKKSRESQSASLSIVVDVKGAVQTPGVYEMKEGSRVKDAVMSAGGFIKEADINQVNLAGKLKDEMVIYIPKLGEMPALPAAPLQVEENAELVNINAASSEQLQSLPGIGPSKAEAIIAYREEKGGFQKAEDLMNVSGIGEKSFEKIKEHVTIQ</sequence>
<dbReference type="Pfam" id="PF12836">
    <property type="entry name" value="HHH_3"/>
    <property type="match status" value="1"/>
</dbReference>
<feature type="domain" description="Helix-hairpin-helix DNA-binding motif class 1" evidence="2">
    <location>
        <begin position="185"/>
        <end position="204"/>
    </location>
</feature>
<evidence type="ECO:0000256" key="1">
    <source>
        <dbReference type="SAM" id="Phobius"/>
    </source>
</evidence>
<dbReference type="InterPro" id="IPR051675">
    <property type="entry name" value="Endo/Exo/Phosphatase_dom_1"/>
</dbReference>
<dbReference type="InterPro" id="IPR019554">
    <property type="entry name" value="Soluble_ligand-bd"/>
</dbReference>
<dbReference type="EMBL" id="JBHRZT010000020">
    <property type="protein sequence ID" value="MFC3882992.1"/>
    <property type="molecule type" value="Genomic_DNA"/>
</dbReference>
<dbReference type="InterPro" id="IPR004509">
    <property type="entry name" value="Competence_ComEA_HhH"/>
</dbReference>
<organism evidence="3 4">
    <name type="scientific">Bacillus songklensis</name>
    <dbReference type="NCBI Taxonomy" id="1069116"/>
    <lineage>
        <taxon>Bacteria</taxon>
        <taxon>Bacillati</taxon>
        <taxon>Bacillota</taxon>
        <taxon>Bacilli</taxon>
        <taxon>Bacillales</taxon>
        <taxon>Bacillaceae</taxon>
        <taxon>Bacillus</taxon>
    </lineage>
</organism>
<keyword evidence="1" id="KW-0812">Transmembrane</keyword>
<dbReference type="PANTHER" id="PTHR21180">
    <property type="entry name" value="ENDONUCLEASE/EXONUCLEASE/PHOSPHATASE FAMILY DOMAIN-CONTAINING PROTEIN 1"/>
    <property type="match status" value="1"/>
</dbReference>
<evidence type="ECO:0000313" key="4">
    <source>
        <dbReference type="Proteomes" id="UP001595752"/>
    </source>
</evidence>
<evidence type="ECO:0000313" key="3">
    <source>
        <dbReference type="EMBL" id="MFC3882992.1"/>
    </source>
</evidence>
<dbReference type="Proteomes" id="UP001595752">
    <property type="component" value="Unassembled WGS sequence"/>
</dbReference>
<name>A0ABV8AYD1_9BACI</name>
<gene>
    <name evidence="3" type="ORF">ACFOU2_05505</name>
</gene>
<comment type="caution">
    <text evidence="3">The sequence shown here is derived from an EMBL/GenBank/DDBJ whole genome shotgun (WGS) entry which is preliminary data.</text>
</comment>
<keyword evidence="1" id="KW-1133">Transmembrane helix</keyword>
<protein>
    <submittedName>
        <fullName evidence="3">Helix-hairpin-helix domain-containing protein</fullName>
    </submittedName>
</protein>
<reference evidence="4" key="1">
    <citation type="journal article" date="2019" name="Int. J. Syst. Evol. Microbiol.">
        <title>The Global Catalogue of Microorganisms (GCM) 10K type strain sequencing project: providing services to taxonomists for standard genome sequencing and annotation.</title>
        <authorList>
            <consortium name="The Broad Institute Genomics Platform"/>
            <consortium name="The Broad Institute Genome Sequencing Center for Infectious Disease"/>
            <person name="Wu L."/>
            <person name="Ma J."/>
        </authorList>
    </citation>
    <scope>NUCLEOTIDE SEQUENCE [LARGE SCALE GENOMIC DNA]</scope>
    <source>
        <strain evidence="4">CCUG 61889</strain>
    </source>
</reference>
<proteinExistence type="predicted"/>
<evidence type="ECO:0000259" key="2">
    <source>
        <dbReference type="SMART" id="SM00278"/>
    </source>
</evidence>
<dbReference type="InterPro" id="IPR003583">
    <property type="entry name" value="Hlx-hairpin-Hlx_DNA-bd_motif"/>
</dbReference>
<feature type="transmembrane region" description="Helical" evidence="1">
    <location>
        <begin position="7"/>
        <end position="26"/>
    </location>
</feature>
<dbReference type="RefSeq" id="WP_377912956.1">
    <property type="nucleotide sequence ID" value="NZ_JBHRZT010000020.1"/>
</dbReference>
<dbReference type="Gene3D" id="1.10.150.280">
    <property type="entry name" value="AF1531-like domain"/>
    <property type="match status" value="1"/>
</dbReference>
<dbReference type="Gene3D" id="3.10.560.10">
    <property type="entry name" value="Outer membrane lipoprotein wza domain like"/>
    <property type="match status" value="1"/>
</dbReference>
<keyword evidence="4" id="KW-1185">Reference proteome</keyword>